<keyword evidence="2" id="KW-0472">Membrane</keyword>
<dbReference type="Proteomes" id="UP000002316">
    <property type="component" value="Chromosome 11"/>
</dbReference>
<feature type="transmembrane region" description="Helical" evidence="2">
    <location>
        <begin position="386"/>
        <end position="410"/>
    </location>
</feature>
<dbReference type="GeneID" id="23866753"/>
<evidence type="ECO:0000256" key="3">
    <source>
        <dbReference type="SAM" id="SignalP"/>
    </source>
</evidence>
<dbReference type="RefSeq" id="XP_011779304.1">
    <property type="nucleotide sequence ID" value="XM_011781002.1"/>
</dbReference>
<keyword evidence="3" id="KW-0732">Signal</keyword>
<evidence type="ECO:0000256" key="2">
    <source>
        <dbReference type="SAM" id="Phobius"/>
    </source>
</evidence>
<dbReference type="AlphaFoldDB" id="D0A5T9"/>
<sequence length="461" mass="50850">MLVSLHFFCCRALLLTLASWAAASGDDDEPSTRLHKSLGSDALQVVCHIKRIADLARKDTPTYILNRIREREASALHAVGRVKHYIDQVNAIIAMRKGTPDGEKTEPLMTKIYQLCGEAEAAANSASSTVGKARAKAETAAGNVMKHAAEVSGSPQDRTTDGTGLRQLLDWHCKGNVRIPTEFECVSYGPSSSSSDGSSGSTVDCTQRRPDVNYKTLDSAKMKAAMEKWVSVKPPASETVSTGCRNYNTNEYLCAELEKWVPSYRRLTEGMLALEQALREVSFVAGAVERQWTIAYHLYNEVEKNHDFESLSQVVNKKKHEIEATRNSTEDMEFLHRNGSFDDGLTDLSGCEGEENVGGNGDSTEGGPQSKEAAEALKKSQRSKKIIVFVTVGLVSLAVAVSIVAAFLCVCRRRRLRECRTHGGSLKGMRRTFSKEVIVKKSTRRVKHSERVKNYILHVYA</sequence>
<feature type="chain" id="PRO_5003006318" evidence="3">
    <location>
        <begin position="26"/>
        <end position="461"/>
    </location>
</feature>
<dbReference type="SMR" id="D0A5T9"/>
<dbReference type="VEuPathDB" id="TriTrypDB:Tbg972.11.1560"/>
<protein>
    <submittedName>
        <fullName evidence="4">65 kDa invariant surface glycoprotein</fullName>
    </submittedName>
</protein>
<organism evidence="4 5">
    <name type="scientific">Trypanosoma brucei gambiense (strain MHOM/CI/86/DAL972)</name>
    <dbReference type="NCBI Taxonomy" id="679716"/>
    <lineage>
        <taxon>Eukaryota</taxon>
        <taxon>Discoba</taxon>
        <taxon>Euglenozoa</taxon>
        <taxon>Kinetoplastea</taxon>
        <taxon>Metakinetoplastina</taxon>
        <taxon>Trypanosomatida</taxon>
        <taxon>Trypanosomatidae</taxon>
        <taxon>Trypanosoma</taxon>
    </lineage>
</organism>
<evidence type="ECO:0000256" key="1">
    <source>
        <dbReference type="SAM" id="MobiDB-lite"/>
    </source>
</evidence>
<feature type="signal peptide" evidence="3">
    <location>
        <begin position="1"/>
        <end position="25"/>
    </location>
</feature>
<dbReference type="InterPro" id="IPR021057">
    <property type="entry name" value="Trypano_invariant_glycop"/>
</dbReference>
<proteinExistence type="predicted"/>
<evidence type="ECO:0000313" key="5">
    <source>
        <dbReference type="Proteomes" id="UP000002316"/>
    </source>
</evidence>
<accession>D0A5T9</accession>
<keyword evidence="2" id="KW-0812">Transmembrane</keyword>
<gene>
    <name evidence="4" type="ORF">TbgDal_XI1560</name>
</gene>
<dbReference type="KEGG" id="tbg:TbgDal_XI1560"/>
<dbReference type="Pfam" id="PF11727">
    <property type="entry name" value="ISG65-75"/>
    <property type="match status" value="1"/>
</dbReference>
<feature type="region of interest" description="Disordered" evidence="1">
    <location>
        <begin position="352"/>
        <end position="376"/>
    </location>
</feature>
<evidence type="ECO:0000313" key="4">
    <source>
        <dbReference type="EMBL" id="CBH17040.1"/>
    </source>
</evidence>
<name>D0A5T9_TRYB9</name>
<reference evidence="5" key="1">
    <citation type="journal article" date="2010" name="PLoS Negl. Trop. Dis.">
        <title>The genome sequence of Trypanosoma brucei gambiense, causative agent of chronic human african trypanosomiasis.</title>
        <authorList>
            <person name="Jackson A.P."/>
            <person name="Sanders M."/>
            <person name="Berry A."/>
            <person name="McQuillan J."/>
            <person name="Aslett M.A."/>
            <person name="Quail M.A."/>
            <person name="Chukualim B."/>
            <person name="Capewell P."/>
            <person name="MacLeod A."/>
            <person name="Melville S.E."/>
            <person name="Gibson W."/>
            <person name="Barry J.D."/>
            <person name="Berriman M."/>
            <person name="Hertz-Fowler C."/>
        </authorList>
    </citation>
    <scope>NUCLEOTIDE SEQUENCE [LARGE SCALE GENOMIC DNA]</scope>
    <source>
        <strain evidence="5">MHOM/CI/86/DAL972</strain>
    </source>
</reference>
<dbReference type="EMBL" id="FN554974">
    <property type="protein sequence ID" value="CBH17040.1"/>
    <property type="molecule type" value="Genomic_DNA"/>
</dbReference>
<keyword evidence="2" id="KW-1133">Transmembrane helix</keyword>